<accession>A0ABP6V333</accession>
<keyword evidence="3" id="KW-1185">Reference proteome</keyword>
<organism evidence="2 3">
    <name type="scientific">Zobellella aerophila</name>
    <dbReference type="NCBI Taxonomy" id="870480"/>
    <lineage>
        <taxon>Bacteria</taxon>
        <taxon>Pseudomonadati</taxon>
        <taxon>Pseudomonadota</taxon>
        <taxon>Gammaproteobacteria</taxon>
        <taxon>Aeromonadales</taxon>
        <taxon>Aeromonadaceae</taxon>
        <taxon>Zobellella</taxon>
    </lineage>
</organism>
<gene>
    <name evidence="2" type="ORF">GCM10022394_03920</name>
</gene>
<dbReference type="Proteomes" id="UP001500795">
    <property type="component" value="Unassembled WGS sequence"/>
</dbReference>
<proteinExistence type="predicted"/>
<sequence>MQLSQALDAVHQFTPEEFAGLSDLLSPGLIEQCLIDTGVASLRKQRLAMEVMVWAVVGISLYHHLSMSHGCHSLTLFDRGFYALGLLHRWQSAGSERHWLLPLRKGAQYQRLRKLVQVRSRFP</sequence>
<evidence type="ECO:0000313" key="2">
    <source>
        <dbReference type="EMBL" id="GAA3527973.1"/>
    </source>
</evidence>
<dbReference type="PANTHER" id="PTHR37529:SF1">
    <property type="entry name" value="TRANSPOSASE INSG FOR INSERTION SEQUENCE ELEMENT IS4-RELATED"/>
    <property type="match status" value="1"/>
</dbReference>
<protein>
    <recommendedName>
        <fullName evidence="1">Transposase IS4 N-terminal domain-containing protein</fullName>
    </recommendedName>
</protein>
<comment type="caution">
    <text evidence="2">The sequence shown here is derived from an EMBL/GenBank/DDBJ whole genome shotgun (WGS) entry which is preliminary data.</text>
</comment>
<dbReference type="Pfam" id="PF13006">
    <property type="entry name" value="Nterm_IS4"/>
    <property type="match status" value="1"/>
</dbReference>
<feature type="domain" description="Transposase IS4 N-terminal" evidence="1">
    <location>
        <begin position="16"/>
        <end position="80"/>
    </location>
</feature>
<name>A0ABP6V333_9GAMM</name>
<dbReference type="EMBL" id="BAABCX010000001">
    <property type="protein sequence ID" value="GAA3527973.1"/>
    <property type="molecule type" value="Genomic_DNA"/>
</dbReference>
<dbReference type="PANTHER" id="PTHR37529">
    <property type="entry name" value="TRANSPOSASE INSG FOR INSERTION SEQUENCE ELEMENT IS4-RELATED"/>
    <property type="match status" value="1"/>
</dbReference>
<dbReference type="InterPro" id="IPR024473">
    <property type="entry name" value="Transposases_IS4_N"/>
</dbReference>
<evidence type="ECO:0000313" key="3">
    <source>
        <dbReference type="Proteomes" id="UP001500795"/>
    </source>
</evidence>
<evidence type="ECO:0000259" key="1">
    <source>
        <dbReference type="Pfam" id="PF13006"/>
    </source>
</evidence>
<reference evidence="3" key="1">
    <citation type="journal article" date="2019" name="Int. J. Syst. Evol. Microbiol.">
        <title>The Global Catalogue of Microorganisms (GCM) 10K type strain sequencing project: providing services to taxonomists for standard genome sequencing and annotation.</title>
        <authorList>
            <consortium name="The Broad Institute Genomics Platform"/>
            <consortium name="The Broad Institute Genome Sequencing Center for Infectious Disease"/>
            <person name="Wu L."/>
            <person name="Ma J."/>
        </authorList>
    </citation>
    <scope>NUCLEOTIDE SEQUENCE [LARGE SCALE GENOMIC DNA]</scope>
    <source>
        <strain evidence="3">JCM 17110</strain>
    </source>
</reference>